<comment type="caution">
    <text evidence="4">The sequence shown here is derived from an EMBL/GenBank/DDBJ whole genome shotgun (WGS) entry which is preliminary data.</text>
</comment>
<evidence type="ECO:0000256" key="2">
    <source>
        <dbReference type="ARBA" id="ARBA00022679"/>
    </source>
</evidence>
<accession>A0A1L9QTJ9</accession>
<keyword evidence="2" id="KW-0808">Transferase</keyword>
<evidence type="ECO:0000259" key="3">
    <source>
        <dbReference type="Pfam" id="PF13649"/>
    </source>
</evidence>
<protein>
    <recommendedName>
        <fullName evidence="3">Methyltransferase domain-containing protein</fullName>
    </recommendedName>
</protein>
<proteinExistence type="predicted"/>
<dbReference type="PANTHER" id="PTHR43861">
    <property type="entry name" value="TRANS-ACONITATE 2-METHYLTRANSFERASE-RELATED"/>
    <property type="match status" value="1"/>
</dbReference>
<dbReference type="Gene3D" id="3.40.50.150">
    <property type="entry name" value="Vaccinia Virus protein VP39"/>
    <property type="match status" value="1"/>
</dbReference>
<dbReference type="SUPFAM" id="SSF53335">
    <property type="entry name" value="S-adenosyl-L-methionine-dependent methyltransferases"/>
    <property type="match status" value="1"/>
</dbReference>
<evidence type="ECO:0000256" key="1">
    <source>
        <dbReference type="ARBA" id="ARBA00022603"/>
    </source>
</evidence>
<dbReference type="GO" id="GO:0032259">
    <property type="term" value="P:methylation"/>
    <property type="evidence" value="ECO:0007669"/>
    <property type="project" value="UniProtKB-KW"/>
</dbReference>
<dbReference type="Proteomes" id="UP000183940">
    <property type="component" value="Unassembled WGS sequence"/>
</dbReference>
<dbReference type="EMBL" id="MLAW01000011">
    <property type="protein sequence ID" value="OJJ26010.1"/>
    <property type="molecule type" value="Genomic_DNA"/>
</dbReference>
<dbReference type="InterPro" id="IPR029063">
    <property type="entry name" value="SAM-dependent_MTases_sf"/>
</dbReference>
<keyword evidence="5" id="KW-1185">Reference proteome</keyword>
<reference evidence="4" key="1">
    <citation type="submission" date="2016-10" db="EMBL/GenBank/DDBJ databases">
        <title>CRISPR-Cas defence system in Roseofilum reptotaenium: evidence of a bacteriophage-cyanobacterium arms race in the coral black band disease.</title>
        <authorList>
            <person name="Buerger P."/>
            <person name="Wood-Charlson E.M."/>
            <person name="Weynberg K.D."/>
            <person name="Willis B."/>
            <person name="Van Oppen M.J."/>
        </authorList>
    </citation>
    <scope>NUCLEOTIDE SEQUENCE [LARGE SCALE GENOMIC DNA]</scope>
    <source>
        <strain evidence="4">AO1-A</strain>
    </source>
</reference>
<dbReference type="STRING" id="1925591.BI308_08610"/>
<dbReference type="PANTHER" id="PTHR43861:SF1">
    <property type="entry name" value="TRANS-ACONITATE 2-METHYLTRANSFERASE"/>
    <property type="match status" value="1"/>
</dbReference>
<dbReference type="AlphaFoldDB" id="A0A1L9QTJ9"/>
<name>A0A1L9QTJ9_9CYAN</name>
<dbReference type="CDD" id="cd02440">
    <property type="entry name" value="AdoMet_MTases"/>
    <property type="match status" value="1"/>
</dbReference>
<keyword evidence="1" id="KW-0489">Methyltransferase</keyword>
<gene>
    <name evidence="4" type="ORF">BI308_08610</name>
</gene>
<dbReference type="GO" id="GO:0008168">
    <property type="term" value="F:methyltransferase activity"/>
    <property type="evidence" value="ECO:0007669"/>
    <property type="project" value="UniProtKB-KW"/>
</dbReference>
<evidence type="ECO:0000313" key="4">
    <source>
        <dbReference type="EMBL" id="OJJ26010.1"/>
    </source>
</evidence>
<dbReference type="InterPro" id="IPR041698">
    <property type="entry name" value="Methyltransf_25"/>
</dbReference>
<dbReference type="Pfam" id="PF13649">
    <property type="entry name" value="Methyltransf_25"/>
    <property type="match status" value="1"/>
</dbReference>
<feature type="domain" description="Methyltransferase" evidence="3">
    <location>
        <begin position="58"/>
        <end position="151"/>
    </location>
</feature>
<evidence type="ECO:0000313" key="5">
    <source>
        <dbReference type="Proteomes" id="UP000183940"/>
    </source>
</evidence>
<sequence length="232" mass="26413">MTSLKDWIWNERQQIGKDYESIEEVALYDESHSKFRDLKLESHEILKLIGAKPGMKLLDIGCGTGIFSIEASKKGLDVTAIDVSKTMLEYAKTKANEAEVSINFEEGGFLTHTSPPSHYDLITSSFSFHHLPDFFKFIALDRLRGLIKSDGKLFIQDVIVEQNNYEPNVNQFIDRQESVGGDFLREDAIVHFQEEYSTFDWILEELFRKAGFQIVDSSIQGGLLGRYLCSLA</sequence>
<organism evidence="4 5">
    <name type="scientific">Roseofilum reptotaenium AO1-A</name>
    <dbReference type="NCBI Taxonomy" id="1925591"/>
    <lineage>
        <taxon>Bacteria</taxon>
        <taxon>Bacillati</taxon>
        <taxon>Cyanobacteriota</taxon>
        <taxon>Cyanophyceae</taxon>
        <taxon>Desertifilales</taxon>
        <taxon>Desertifilaceae</taxon>
        <taxon>Roseofilum</taxon>
    </lineage>
</organism>